<name>A0A2P6SQT6_ROSCH</name>
<sequence>MGERTGTLDVEKGGVLYRSMARVHKAIRIFHIASTNDNSPSKLVMWSNQS</sequence>
<keyword evidence="2" id="KW-1185">Reference proteome</keyword>
<gene>
    <name evidence="1" type="ORF">RchiOBHm_Chr0c05g0498011</name>
</gene>
<protein>
    <submittedName>
        <fullName evidence="1">Uncharacterized protein</fullName>
    </submittedName>
</protein>
<dbReference type="AlphaFoldDB" id="A0A2P6SQT6"/>
<proteinExistence type="predicted"/>
<comment type="caution">
    <text evidence="1">The sequence shown here is derived from an EMBL/GenBank/DDBJ whole genome shotgun (WGS) entry which is preliminary data.</text>
</comment>
<evidence type="ECO:0000313" key="2">
    <source>
        <dbReference type="Proteomes" id="UP000238479"/>
    </source>
</evidence>
<dbReference type="EMBL" id="PDCK01000005">
    <property type="protein sequence ID" value="PRQ61050.1"/>
    <property type="molecule type" value="Genomic_DNA"/>
</dbReference>
<dbReference type="Proteomes" id="UP000238479">
    <property type="component" value="Unassembled WGS sequence"/>
</dbReference>
<dbReference type="Gramene" id="PRQ61050">
    <property type="protein sequence ID" value="PRQ61050"/>
    <property type="gene ID" value="RchiOBHm_Chr0c05g0498011"/>
</dbReference>
<evidence type="ECO:0000313" key="1">
    <source>
        <dbReference type="EMBL" id="PRQ61050.1"/>
    </source>
</evidence>
<organism evidence="1 2">
    <name type="scientific">Rosa chinensis</name>
    <name type="common">China rose</name>
    <dbReference type="NCBI Taxonomy" id="74649"/>
    <lineage>
        <taxon>Eukaryota</taxon>
        <taxon>Viridiplantae</taxon>
        <taxon>Streptophyta</taxon>
        <taxon>Embryophyta</taxon>
        <taxon>Tracheophyta</taxon>
        <taxon>Spermatophyta</taxon>
        <taxon>Magnoliopsida</taxon>
        <taxon>eudicotyledons</taxon>
        <taxon>Gunneridae</taxon>
        <taxon>Pentapetalae</taxon>
        <taxon>rosids</taxon>
        <taxon>fabids</taxon>
        <taxon>Rosales</taxon>
        <taxon>Rosaceae</taxon>
        <taxon>Rosoideae</taxon>
        <taxon>Rosoideae incertae sedis</taxon>
        <taxon>Rosa</taxon>
    </lineage>
</organism>
<accession>A0A2P6SQT6</accession>
<reference evidence="1 2" key="1">
    <citation type="journal article" date="2018" name="Nat. Genet.">
        <title>The Rosa genome provides new insights in the design of modern roses.</title>
        <authorList>
            <person name="Bendahmane M."/>
        </authorList>
    </citation>
    <scope>NUCLEOTIDE SEQUENCE [LARGE SCALE GENOMIC DNA]</scope>
    <source>
        <strain evidence="2">cv. Old Blush</strain>
    </source>
</reference>